<gene>
    <name evidence="4" type="primary">rlpA</name>
    <name evidence="8" type="ORF">E0493_10960</name>
</gene>
<dbReference type="CDD" id="cd22268">
    <property type="entry name" value="DPBB_RlpA-like"/>
    <property type="match status" value="1"/>
</dbReference>
<dbReference type="AlphaFoldDB" id="A0A845BEV7"/>
<evidence type="ECO:0000256" key="2">
    <source>
        <dbReference type="ARBA" id="ARBA00023239"/>
    </source>
</evidence>
<evidence type="ECO:0000313" key="8">
    <source>
        <dbReference type="EMBL" id="MXP63867.1"/>
    </source>
</evidence>
<dbReference type="EMBL" id="SNVJ01000008">
    <property type="protein sequence ID" value="MXP63867.1"/>
    <property type="molecule type" value="Genomic_DNA"/>
</dbReference>
<dbReference type="OrthoDB" id="9779128at2"/>
<evidence type="ECO:0000256" key="1">
    <source>
        <dbReference type="ARBA" id="ARBA00022729"/>
    </source>
</evidence>
<evidence type="ECO:0000256" key="3">
    <source>
        <dbReference type="ARBA" id="ARBA00023316"/>
    </source>
</evidence>
<dbReference type="InterPro" id="IPR036680">
    <property type="entry name" value="SPOR-like_sf"/>
</dbReference>
<dbReference type="Pfam" id="PF03330">
    <property type="entry name" value="DPBB_1"/>
    <property type="match status" value="1"/>
</dbReference>
<dbReference type="EC" id="4.2.2.-" evidence="4"/>
<dbReference type="PANTHER" id="PTHR34183:SF8">
    <property type="entry name" value="ENDOLYTIC PEPTIDOGLYCAN TRANSGLYCOSYLASE RLPA-RELATED"/>
    <property type="match status" value="1"/>
</dbReference>
<feature type="domain" description="SPOR" evidence="7">
    <location>
        <begin position="209"/>
        <end position="285"/>
    </location>
</feature>
<dbReference type="InterPro" id="IPR009009">
    <property type="entry name" value="RlpA-like_DPBB"/>
</dbReference>
<proteinExistence type="inferred from homology"/>
<keyword evidence="2 4" id="KW-0456">Lyase</keyword>
<accession>A0A845BEV7</accession>
<dbReference type="PANTHER" id="PTHR34183">
    <property type="entry name" value="ENDOLYTIC PEPTIDOGLYCAN TRANSGLYCOSYLASE RLPA"/>
    <property type="match status" value="1"/>
</dbReference>
<evidence type="ECO:0000259" key="7">
    <source>
        <dbReference type="PROSITE" id="PS51724"/>
    </source>
</evidence>
<dbReference type="NCBIfam" id="TIGR00413">
    <property type="entry name" value="rlpA"/>
    <property type="match status" value="1"/>
</dbReference>
<evidence type="ECO:0000256" key="6">
    <source>
        <dbReference type="SAM" id="MobiDB-lite"/>
    </source>
</evidence>
<keyword evidence="1" id="KW-0732">Signal</keyword>
<dbReference type="PROSITE" id="PS51724">
    <property type="entry name" value="SPOR"/>
    <property type="match status" value="1"/>
</dbReference>
<keyword evidence="9" id="KW-1185">Reference proteome</keyword>
<evidence type="ECO:0000256" key="5">
    <source>
        <dbReference type="RuleBase" id="RU003495"/>
    </source>
</evidence>
<protein>
    <recommendedName>
        <fullName evidence="4">Endolytic peptidoglycan transglycosylase RlpA</fullName>
        <ecNumber evidence="4">4.2.2.-</ecNumber>
    </recommendedName>
</protein>
<dbReference type="HAMAP" id="MF_02071">
    <property type="entry name" value="RlpA"/>
    <property type="match status" value="1"/>
</dbReference>
<sequence>MSGCAPPAPAGGGAEGRYMVGEPYQLGGLWSYPREDFALQETGVAAVVADARAGRRTANGETYDPALLTAAHRTLQLPAILRVTNLQNGLELRVRVNDRGPAARGRVLELSRRAAELLRIPSSGGVPVAIAVDAEASQALAASLPQPEGNRLAIATAPRAALEGEALPPPPGTRAAAQPRQARGPSVQSAGMAEATAAVPIRLPEQVVQGAPRMGRLVVGAGTFTTRAEAYRQAARIGGRVESRGPPRRPEYHVRLGPFVSVAQADAALENVLRAGVPEARILID</sequence>
<dbReference type="GO" id="GO:0071555">
    <property type="term" value="P:cell wall organization"/>
    <property type="evidence" value="ECO:0007669"/>
    <property type="project" value="UniProtKB-KW"/>
</dbReference>
<dbReference type="Gene3D" id="2.40.40.10">
    <property type="entry name" value="RlpA-like domain"/>
    <property type="match status" value="1"/>
</dbReference>
<feature type="compositionally biased region" description="Low complexity" evidence="6">
    <location>
        <begin position="173"/>
        <end position="185"/>
    </location>
</feature>
<comment type="similarity">
    <text evidence="4 5">Belongs to the RlpA family.</text>
</comment>
<dbReference type="GO" id="GO:0042834">
    <property type="term" value="F:peptidoglycan binding"/>
    <property type="evidence" value="ECO:0007669"/>
    <property type="project" value="InterPro"/>
</dbReference>
<dbReference type="GO" id="GO:0008932">
    <property type="term" value="F:lytic endotransglycosylase activity"/>
    <property type="evidence" value="ECO:0007669"/>
    <property type="project" value="UniProtKB-UniRule"/>
</dbReference>
<evidence type="ECO:0000313" key="9">
    <source>
        <dbReference type="Proteomes" id="UP000460715"/>
    </source>
</evidence>
<comment type="caution">
    <text evidence="8">The sequence shown here is derived from an EMBL/GenBank/DDBJ whole genome shotgun (WGS) entry which is preliminary data.</text>
</comment>
<dbReference type="InterPro" id="IPR034718">
    <property type="entry name" value="RlpA"/>
</dbReference>
<dbReference type="InterPro" id="IPR012997">
    <property type="entry name" value="RplA"/>
</dbReference>
<dbReference type="InterPro" id="IPR036908">
    <property type="entry name" value="RlpA-like_sf"/>
</dbReference>
<dbReference type="GO" id="GO:0000270">
    <property type="term" value="P:peptidoglycan metabolic process"/>
    <property type="evidence" value="ECO:0007669"/>
    <property type="project" value="UniProtKB-UniRule"/>
</dbReference>
<dbReference type="Proteomes" id="UP000460715">
    <property type="component" value="Unassembled WGS sequence"/>
</dbReference>
<evidence type="ECO:0000256" key="4">
    <source>
        <dbReference type="HAMAP-Rule" id="MF_02071"/>
    </source>
</evidence>
<feature type="region of interest" description="Disordered" evidence="6">
    <location>
        <begin position="163"/>
        <end position="193"/>
    </location>
</feature>
<comment type="function">
    <text evidence="4">Lytic transglycosylase with a strong preference for naked glycan strands that lack stem peptides.</text>
</comment>
<name>A0A845BEV7_9PROT</name>
<reference evidence="8 9" key="1">
    <citation type="submission" date="2019-03" db="EMBL/GenBank/DDBJ databases">
        <title>Roseomonas sp. a novel Roseomonas species isolated from Sea whip Gorgonian.</title>
        <authorList>
            <person name="Li F."/>
            <person name="Pan X."/>
            <person name="Huang S."/>
            <person name="Li Z."/>
            <person name="Meng B."/>
        </authorList>
    </citation>
    <scope>NUCLEOTIDE SEQUENCE [LARGE SCALE GENOMIC DNA]</scope>
    <source>
        <strain evidence="8 9">M0104</strain>
    </source>
</reference>
<organism evidence="8 9">
    <name type="scientific">Teichococcus coralli</name>
    <dbReference type="NCBI Taxonomy" id="2545983"/>
    <lineage>
        <taxon>Bacteria</taxon>
        <taxon>Pseudomonadati</taxon>
        <taxon>Pseudomonadota</taxon>
        <taxon>Alphaproteobacteria</taxon>
        <taxon>Acetobacterales</taxon>
        <taxon>Roseomonadaceae</taxon>
        <taxon>Roseomonas</taxon>
    </lineage>
</organism>
<dbReference type="InterPro" id="IPR007730">
    <property type="entry name" value="SPOR-like_dom"/>
</dbReference>
<dbReference type="SUPFAM" id="SSF110997">
    <property type="entry name" value="Sporulation related repeat"/>
    <property type="match status" value="1"/>
</dbReference>
<keyword evidence="3 4" id="KW-0961">Cell wall biogenesis/degradation</keyword>